<feature type="transmembrane region" description="Helical" evidence="14">
    <location>
        <begin position="36"/>
        <end position="55"/>
    </location>
</feature>
<evidence type="ECO:0000256" key="2">
    <source>
        <dbReference type="ARBA" id="ARBA00004651"/>
    </source>
</evidence>
<dbReference type="Pfam" id="PF02518">
    <property type="entry name" value="HATPase_c"/>
    <property type="match status" value="1"/>
</dbReference>
<dbReference type="GO" id="GO:0016036">
    <property type="term" value="P:cellular response to phosphate starvation"/>
    <property type="evidence" value="ECO:0007669"/>
    <property type="project" value="TreeGrafter"/>
</dbReference>
<name>A0A073KHT3_9BACI</name>
<organism evidence="16 17">
    <name type="scientific">Bacillus gaemokensis</name>
    <dbReference type="NCBI Taxonomy" id="574375"/>
    <lineage>
        <taxon>Bacteria</taxon>
        <taxon>Bacillati</taxon>
        <taxon>Bacillota</taxon>
        <taxon>Bacilli</taxon>
        <taxon>Bacillales</taxon>
        <taxon>Bacillaceae</taxon>
        <taxon>Bacillus</taxon>
        <taxon>Bacillus cereus group</taxon>
    </lineage>
</organism>
<reference evidence="16 17" key="1">
    <citation type="submission" date="2014-06" db="EMBL/GenBank/DDBJ databases">
        <title>Draft genome sequence of Bacillus gaemokensis JCM 15801 (MCCC 1A00707).</title>
        <authorList>
            <person name="Lai Q."/>
            <person name="Liu Y."/>
            <person name="Shao Z."/>
        </authorList>
    </citation>
    <scope>NUCLEOTIDE SEQUENCE [LARGE SCALE GENOMIC DNA]</scope>
    <source>
        <strain evidence="16 17">JCM 15801</strain>
    </source>
</reference>
<evidence type="ECO:0000256" key="5">
    <source>
        <dbReference type="ARBA" id="ARBA00022553"/>
    </source>
</evidence>
<dbReference type="EC" id="2.7.13.3" evidence="3"/>
<dbReference type="eggNOG" id="COG2205">
    <property type="taxonomic scope" value="Bacteria"/>
</dbReference>
<dbReference type="GO" id="GO:0005886">
    <property type="term" value="C:plasma membrane"/>
    <property type="evidence" value="ECO:0007669"/>
    <property type="project" value="UniProtKB-SubCell"/>
</dbReference>
<dbReference type="GO" id="GO:0005524">
    <property type="term" value="F:ATP binding"/>
    <property type="evidence" value="ECO:0007669"/>
    <property type="project" value="UniProtKB-KW"/>
</dbReference>
<keyword evidence="13 14" id="KW-0472">Membrane</keyword>
<protein>
    <recommendedName>
        <fullName evidence="3">histidine kinase</fullName>
        <ecNumber evidence="3">2.7.13.3</ecNumber>
    </recommendedName>
</protein>
<keyword evidence="9 16" id="KW-0418">Kinase</keyword>
<evidence type="ECO:0000313" key="16">
    <source>
        <dbReference type="EMBL" id="KEK21883.1"/>
    </source>
</evidence>
<evidence type="ECO:0000259" key="15">
    <source>
        <dbReference type="PROSITE" id="PS50109"/>
    </source>
</evidence>
<keyword evidence="10" id="KW-0067">ATP-binding</keyword>
<dbReference type="SMART" id="SM00387">
    <property type="entry name" value="HATPase_c"/>
    <property type="match status" value="1"/>
</dbReference>
<dbReference type="GO" id="GO:0000155">
    <property type="term" value="F:phosphorelay sensor kinase activity"/>
    <property type="evidence" value="ECO:0007669"/>
    <property type="project" value="InterPro"/>
</dbReference>
<dbReference type="InterPro" id="IPR036890">
    <property type="entry name" value="HATPase_C_sf"/>
</dbReference>
<dbReference type="AlphaFoldDB" id="A0A073KHT3"/>
<evidence type="ECO:0000256" key="7">
    <source>
        <dbReference type="ARBA" id="ARBA00022692"/>
    </source>
</evidence>
<feature type="transmembrane region" description="Helical" evidence="14">
    <location>
        <begin position="12"/>
        <end position="30"/>
    </location>
</feature>
<dbReference type="PRINTS" id="PR00344">
    <property type="entry name" value="BCTRLSENSOR"/>
</dbReference>
<dbReference type="InterPro" id="IPR050351">
    <property type="entry name" value="BphY/WalK/GraS-like"/>
</dbReference>
<evidence type="ECO:0000256" key="14">
    <source>
        <dbReference type="SAM" id="Phobius"/>
    </source>
</evidence>
<evidence type="ECO:0000256" key="6">
    <source>
        <dbReference type="ARBA" id="ARBA00022679"/>
    </source>
</evidence>
<evidence type="ECO:0000256" key="1">
    <source>
        <dbReference type="ARBA" id="ARBA00000085"/>
    </source>
</evidence>
<keyword evidence="11 14" id="KW-1133">Transmembrane helix</keyword>
<evidence type="ECO:0000256" key="11">
    <source>
        <dbReference type="ARBA" id="ARBA00022989"/>
    </source>
</evidence>
<keyword evidence="5" id="KW-0597">Phosphoprotein</keyword>
<dbReference type="Proteomes" id="UP000027778">
    <property type="component" value="Unassembled WGS sequence"/>
</dbReference>
<evidence type="ECO:0000256" key="13">
    <source>
        <dbReference type="ARBA" id="ARBA00023136"/>
    </source>
</evidence>
<keyword evidence="6" id="KW-0808">Transferase</keyword>
<dbReference type="InterPro" id="IPR003594">
    <property type="entry name" value="HATPase_dom"/>
</dbReference>
<comment type="catalytic activity">
    <reaction evidence="1">
        <text>ATP + protein L-histidine = ADP + protein N-phospho-L-histidine.</text>
        <dbReference type="EC" id="2.7.13.3"/>
    </reaction>
</comment>
<comment type="subcellular location">
    <subcellularLocation>
        <location evidence="2">Cell membrane</location>
        <topology evidence="2">Multi-pass membrane protein</topology>
    </subcellularLocation>
</comment>
<evidence type="ECO:0000256" key="12">
    <source>
        <dbReference type="ARBA" id="ARBA00023012"/>
    </source>
</evidence>
<dbReference type="InterPro" id="IPR036097">
    <property type="entry name" value="HisK_dim/P_sf"/>
</dbReference>
<keyword evidence="12" id="KW-0902">Two-component regulatory system</keyword>
<dbReference type="OrthoDB" id="9780487at2"/>
<dbReference type="InterPro" id="IPR003661">
    <property type="entry name" value="HisK_dim/P_dom"/>
</dbReference>
<dbReference type="InterPro" id="IPR005467">
    <property type="entry name" value="His_kinase_dom"/>
</dbReference>
<evidence type="ECO:0000256" key="8">
    <source>
        <dbReference type="ARBA" id="ARBA00022741"/>
    </source>
</evidence>
<accession>A0A073KHT3</accession>
<dbReference type="PANTHER" id="PTHR45453:SF2">
    <property type="entry name" value="HISTIDINE KINASE"/>
    <property type="match status" value="1"/>
</dbReference>
<sequence>MSIGKFIKDKVVVIISNLLLFFILLVVMVMMDFHALLIFFVFFIWFLPLFSYMALECIQAKAYYDEVDSILESLDKKYLLPEVIKEAHFIHGEKLNHILKQVSRDMHEKVKYYKDMQADYREYIETWVHEIKTPIASTKLIIENNQNELTNKIDLQIDRIEGFVEQVLYYSRSNNVSKDYIIKPIQLNNAVRNVVKRNYRDFIHKKIKLDIKDINEIVYSDRKWFEFMLNQIIGNAVKYANSETPMISIYSVKKANSVMLTIEDNGVGIVDKDINRVFEKGFTGENGRRFSKSTGMGLYLCEKLCSKLGIKITIDSKENIGTKVTFIIPLSDMINYVDYL</sequence>
<evidence type="ECO:0000256" key="9">
    <source>
        <dbReference type="ARBA" id="ARBA00022777"/>
    </source>
</evidence>
<evidence type="ECO:0000256" key="3">
    <source>
        <dbReference type="ARBA" id="ARBA00012438"/>
    </source>
</evidence>
<dbReference type="PANTHER" id="PTHR45453">
    <property type="entry name" value="PHOSPHATE REGULON SENSOR PROTEIN PHOR"/>
    <property type="match status" value="1"/>
</dbReference>
<keyword evidence="17" id="KW-1185">Reference proteome</keyword>
<keyword evidence="8" id="KW-0547">Nucleotide-binding</keyword>
<dbReference type="GO" id="GO:0004721">
    <property type="term" value="F:phosphoprotein phosphatase activity"/>
    <property type="evidence" value="ECO:0007669"/>
    <property type="project" value="TreeGrafter"/>
</dbReference>
<dbReference type="CDD" id="cd00082">
    <property type="entry name" value="HisKA"/>
    <property type="match status" value="1"/>
</dbReference>
<dbReference type="PROSITE" id="PS50109">
    <property type="entry name" value="HIS_KIN"/>
    <property type="match status" value="1"/>
</dbReference>
<dbReference type="EMBL" id="JOTM01000050">
    <property type="protein sequence ID" value="KEK21883.1"/>
    <property type="molecule type" value="Genomic_DNA"/>
</dbReference>
<dbReference type="Gene3D" id="3.30.565.10">
    <property type="entry name" value="Histidine kinase-like ATPase, C-terminal domain"/>
    <property type="match status" value="1"/>
</dbReference>
<comment type="caution">
    <text evidence="16">The sequence shown here is derived from an EMBL/GenBank/DDBJ whole genome shotgun (WGS) entry which is preliminary data.</text>
</comment>
<keyword evidence="7 14" id="KW-0812">Transmembrane</keyword>
<dbReference type="InterPro" id="IPR004358">
    <property type="entry name" value="Sig_transdc_His_kin-like_C"/>
</dbReference>
<dbReference type="STRING" id="574375.AZF08_22170"/>
<proteinExistence type="predicted"/>
<gene>
    <name evidence="16" type="ORF">BAGA_24380</name>
</gene>
<evidence type="ECO:0000256" key="10">
    <source>
        <dbReference type="ARBA" id="ARBA00022840"/>
    </source>
</evidence>
<feature type="domain" description="Histidine kinase" evidence="15">
    <location>
        <begin position="126"/>
        <end position="332"/>
    </location>
</feature>
<evidence type="ECO:0000256" key="4">
    <source>
        <dbReference type="ARBA" id="ARBA00022475"/>
    </source>
</evidence>
<keyword evidence="4" id="KW-1003">Cell membrane</keyword>
<evidence type="ECO:0000313" key="17">
    <source>
        <dbReference type="Proteomes" id="UP000027778"/>
    </source>
</evidence>
<dbReference type="SUPFAM" id="SSF47384">
    <property type="entry name" value="Homodimeric domain of signal transducing histidine kinase"/>
    <property type="match status" value="1"/>
</dbReference>
<dbReference type="SUPFAM" id="SSF55874">
    <property type="entry name" value="ATPase domain of HSP90 chaperone/DNA topoisomerase II/histidine kinase"/>
    <property type="match status" value="1"/>
</dbReference>
<dbReference type="RefSeq" id="WP_033678704.1">
    <property type="nucleotide sequence ID" value="NZ_JOTM01000050.1"/>
</dbReference>